<protein>
    <submittedName>
        <fullName evidence="4">NAD(P)H-quinone oxidoreductase</fullName>
    </submittedName>
</protein>
<keyword evidence="2" id="KW-0560">Oxidoreductase</keyword>
<dbReference type="InterPro" id="IPR020843">
    <property type="entry name" value="ER"/>
</dbReference>
<feature type="domain" description="Enoyl reductase (ER)" evidence="3">
    <location>
        <begin position="7"/>
        <end position="316"/>
    </location>
</feature>
<dbReference type="Gene3D" id="3.40.50.720">
    <property type="entry name" value="NAD(P)-binding Rossmann-like Domain"/>
    <property type="match status" value="1"/>
</dbReference>
<dbReference type="InterPro" id="IPR036291">
    <property type="entry name" value="NAD(P)-bd_dom_sf"/>
</dbReference>
<dbReference type="InterPro" id="IPR014189">
    <property type="entry name" value="Quinone_OxRdtase_PIG3"/>
</dbReference>
<dbReference type="Gene3D" id="3.90.180.10">
    <property type="entry name" value="Medium-chain alcohol dehydrogenases, catalytic domain"/>
    <property type="match status" value="1"/>
</dbReference>
<dbReference type="GO" id="GO:0016651">
    <property type="term" value="F:oxidoreductase activity, acting on NAD(P)H"/>
    <property type="evidence" value="ECO:0007669"/>
    <property type="project" value="TreeGrafter"/>
</dbReference>
<dbReference type="InterPro" id="IPR013154">
    <property type="entry name" value="ADH-like_N"/>
</dbReference>
<dbReference type="EMBL" id="JADFUA010000007">
    <property type="protein sequence ID" value="MBE9610140.1"/>
    <property type="molecule type" value="Genomic_DNA"/>
</dbReference>
<proteinExistence type="predicted"/>
<accession>A0A8J7FLT7</accession>
<dbReference type="Pfam" id="PF08240">
    <property type="entry name" value="ADH_N"/>
    <property type="match status" value="1"/>
</dbReference>
<dbReference type="GO" id="GO:0070402">
    <property type="term" value="F:NADPH binding"/>
    <property type="evidence" value="ECO:0007669"/>
    <property type="project" value="TreeGrafter"/>
</dbReference>
<dbReference type="InterPro" id="IPR013149">
    <property type="entry name" value="ADH-like_C"/>
</dbReference>
<dbReference type="AlphaFoldDB" id="A0A8J7FLT7"/>
<reference evidence="4 5" key="1">
    <citation type="submission" date="2020-10" db="EMBL/GenBank/DDBJ databases">
        <title>The genome sequence of Chitinilyticum litopenaei 4Y14.</title>
        <authorList>
            <person name="Liu Y."/>
        </authorList>
    </citation>
    <scope>NUCLEOTIDE SEQUENCE [LARGE SCALE GENOMIC DNA]</scope>
    <source>
        <strain evidence="4 5">4Y14</strain>
    </source>
</reference>
<sequence length="318" mass="33308">MLAVDPASYPDLQLSAQPVPMPAAGQLLVRVRAAGINRADLAQAAGKYPPPAGESAILGLEIAGEVIAIGPEVKGFAPGARVFGLVAGGGYAECCLLDAALARPLPEWLDWAAAASLPEAWLTAWLNLIEIGRIQPGMRALIHAGASGVGAAAIQLAKARGAWVATTASAGKLDWCRGLGADLALDYARDDFAAEIRAAGGADLILDGVGGDYLVANQRCLNPDGQLILIGLLRGTLAELNLGLMLVKRQRLQGSTLRSLPLEQKARLSADLYADLLPGLEQGRYRLTLDKIFALTEVAEAHRYIAANQNLGKVVLQM</sequence>
<organism evidence="4 5">
    <name type="scientific">Chitinilyticum piscinae</name>
    <dbReference type="NCBI Taxonomy" id="2866724"/>
    <lineage>
        <taxon>Bacteria</taxon>
        <taxon>Pseudomonadati</taxon>
        <taxon>Pseudomonadota</taxon>
        <taxon>Betaproteobacteria</taxon>
        <taxon>Neisseriales</taxon>
        <taxon>Chitinibacteraceae</taxon>
        <taxon>Chitinilyticum</taxon>
    </lineage>
</organism>
<name>A0A8J7FLT7_9NEIS</name>
<evidence type="ECO:0000313" key="5">
    <source>
        <dbReference type="Proteomes" id="UP000604481"/>
    </source>
</evidence>
<dbReference type="CDD" id="cd05276">
    <property type="entry name" value="p53_inducible_oxidoreductase"/>
    <property type="match status" value="1"/>
</dbReference>
<evidence type="ECO:0000313" key="4">
    <source>
        <dbReference type="EMBL" id="MBE9610140.1"/>
    </source>
</evidence>
<dbReference type="SMART" id="SM00829">
    <property type="entry name" value="PKS_ER"/>
    <property type="match status" value="1"/>
</dbReference>
<dbReference type="NCBIfam" id="TIGR02824">
    <property type="entry name" value="quinone_pig3"/>
    <property type="match status" value="1"/>
</dbReference>
<evidence type="ECO:0000256" key="1">
    <source>
        <dbReference type="ARBA" id="ARBA00022857"/>
    </source>
</evidence>
<evidence type="ECO:0000259" key="3">
    <source>
        <dbReference type="SMART" id="SM00829"/>
    </source>
</evidence>
<evidence type="ECO:0000256" key="2">
    <source>
        <dbReference type="ARBA" id="ARBA00023002"/>
    </source>
</evidence>
<comment type="caution">
    <text evidence="4">The sequence shown here is derived from an EMBL/GenBank/DDBJ whole genome shotgun (WGS) entry which is preliminary data.</text>
</comment>
<dbReference type="SUPFAM" id="SSF50129">
    <property type="entry name" value="GroES-like"/>
    <property type="match status" value="1"/>
</dbReference>
<dbReference type="RefSeq" id="WP_194116666.1">
    <property type="nucleotide sequence ID" value="NZ_JADFUA010000007.1"/>
</dbReference>
<dbReference type="PANTHER" id="PTHR48106:SF8">
    <property type="entry name" value="OS02G0805600 PROTEIN"/>
    <property type="match status" value="1"/>
</dbReference>
<dbReference type="Pfam" id="PF00107">
    <property type="entry name" value="ADH_zinc_N"/>
    <property type="match status" value="1"/>
</dbReference>
<gene>
    <name evidence="4" type="ORF">INR99_12390</name>
</gene>
<dbReference type="InterPro" id="IPR011032">
    <property type="entry name" value="GroES-like_sf"/>
</dbReference>
<dbReference type="PANTHER" id="PTHR48106">
    <property type="entry name" value="QUINONE OXIDOREDUCTASE PIG3-RELATED"/>
    <property type="match status" value="1"/>
</dbReference>
<dbReference type="Proteomes" id="UP000604481">
    <property type="component" value="Unassembled WGS sequence"/>
</dbReference>
<keyword evidence="1" id="KW-0521">NADP</keyword>
<dbReference type="SUPFAM" id="SSF51735">
    <property type="entry name" value="NAD(P)-binding Rossmann-fold domains"/>
    <property type="match status" value="1"/>
</dbReference>
<keyword evidence="5" id="KW-1185">Reference proteome</keyword>